<comment type="similarity">
    <text evidence="1">Belongs to the patatin family.</text>
</comment>
<dbReference type="PANTHER" id="PTHR32241">
    <property type="entry name" value="PATATIN-LIKE PROTEIN 6"/>
    <property type="match status" value="1"/>
</dbReference>
<dbReference type="Gene3D" id="3.40.1090.10">
    <property type="entry name" value="Cytosolic phospholipase A2 catalytic domain"/>
    <property type="match status" value="1"/>
</dbReference>
<dbReference type="Proteomes" id="UP001630127">
    <property type="component" value="Unassembled WGS sequence"/>
</dbReference>
<keyword evidence="5" id="KW-1185">Reference proteome</keyword>
<keyword evidence="3" id="KW-0443">Lipid metabolism</keyword>
<evidence type="ECO:0000313" key="4">
    <source>
        <dbReference type="EMBL" id="KAL3534045.1"/>
    </source>
</evidence>
<evidence type="ECO:0000313" key="5">
    <source>
        <dbReference type="Proteomes" id="UP001630127"/>
    </source>
</evidence>
<evidence type="ECO:0000256" key="3">
    <source>
        <dbReference type="ARBA" id="ARBA00022963"/>
    </source>
</evidence>
<name>A0ABD3AS76_9GENT</name>
<dbReference type="PANTHER" id="PTHR32241:SF12">
    <property type="entry name" value="OS03G0784100 PROTEIN"/>
    <property type="match status" value="1"/>
</dbReference>
<accession>A0ABD3AS76</accession>
<comment type="caution">
    <text evidence="4">The sequence shown here is derived from an EMBL/GenBank/DDBJ whole genome shotgun (WGS) entry which is preliminary data.</text>
</comment>
<evidence type="ECO:0000256" key="1">
    <source>
        <dbReference type="ARBA" id="ARBA00010240"/>
    </source>
</evidence>
<dbReference type="EMBL" id="JBJUIK010000003">
    <property type="protein sequence ID" value="KAL3534045.1"/>
    <property type="molecule type" value="Genomic_DNA"/>
</dbReference>
<proteinExistence type="inferred from homology"/>
<protein>
    <submittedName>
        <fullName evidence="4">Uncharacterized protein</fullName>
    </submittedName>
</protein>
<dbReference type="AlphaFoldDB" id="A0ABD3AS76"/>
<sequence length="98" mass="10689">MSWKCTDAISGWLTFVGNRALELRSMDGREKMTAVGGGIAMNNPIAAAITHVLNNKQEFPFCKGIEDLVVVSLGNGEMDCAARNQNTSLLAAYVRDRR</sequence>
<dbReference type="GO" id="GO:0016042">
    <property type="term" value="P:lipid catabolic process"/>
    <property type="evidence" value="ECO:0007669"/>
    <property type="project" value="UniProtKB-KW"/>
</dbReference>
<evidence type="ECO:0000256" key="2">
    <source>
        <dbReference type="ARBA" id="ARBA00022801"/>
    </source>
</evidence>
<gene>
    <name evidence="4" type="ORF">ACH5RR_007566</name>
</gene>
<reference evidence="4 5" key="1">
    <citation type="submission" date="2024-11" db="EMBL/GenBank/DDBJ databases">
        <title>A near-complete genome assembly of Cinchona calisaya.</title>
        <authorList>
            <person name="Lian D.C."/>
            <person name="Zhao X.W."/>
            <person name="Wei L."/>
        </authorList>
    </citation>
    <scope>NUCLEOTIDE SEQUENCE [LARGE SCALE GENOMIC DNA]</scope>
    <source>
        <tissue evidence="4">Nenye</tissue>
    </source>
</reference>
<organism evidence="4 5">
    <name type="scientific">Cinchona calisaya</name>
    <dbReference type="NCBI Taxonomy" id="153742"/>
    <lineage>
        <taxon>Eukaryota</taxon>
        <taxon>Viridiplantae</taxon>
        <taxon>Streptophyta</taxon>
        <taxon>Embryophyta</taxon>
        <taxon>Tracheophyta</taxon>
        <taxon>Spermatophyta</taxon>
        <taxon>Magnoliopsida</taxon>
        <taxon>eudicotyledons</taxon>
        <taxon>Gunneridae</taxon>
        <taxon>Pentapetalae</taxon>
        <taxon>asterids</taxon>
        <taxon>lamiids</taxon>
        <taxon>Gentianales</taxon>
        <taxon>Rubiaceae</taxon>
        <taxon>Cinchonoideae</taxon>
        <taxon>Cinchoneae</taxon>
        <taxon>Cinchona</taxon>
    </lineage>
</organism>
<dbReference type="GO" id="GO:0016787">
    <property type="term" value="F:hydrolase activity"/>
    <property type="evidence" value="ECO:0007669"/>
    <property type="project" value="UniProtKB-KW"/>
</dbReference>
<keyword evidence="3" id="KW-0442">Lipid degradation</keyword>
<keyword evidence="2" id="KW-0378">Hydrolase</keyword>